<protein>
    <submittedName>
        <fullName evidence="1">Uncharacterized protein</fullName>
    </submittedName>
</protein>
<sequence length="324" mass="36939">MDFVVGFRFYPTDEEIIRLLKQKRLDPDFSVQAISETNIYDFEPFELPGLSRIQSDEKWCNFFCAPDYINADTKRVSRATKTGYWKVTGEVRKIKAKRSKEVIGSKRILVFYERPGGSQEIKTNWVMHQFSVDDDSLYKKDFVVYRIKRKRDKKRHVSTNVAVQPKKKPRISTRNKGEPSHRIAYDNGNPVEDNAYPESQLPKNNSPESQLPPSNSSGSNPRYQVTESTLESPINPEQGPSYSSASSNDHDVSNSPFGNKREDNSVNRRQCFQNEYPCGDTGDSALPPYFNSIESVAGFCSGVSSELDTETFGEWVNGLFEYNS</sequence>
<dbReference type="EMBL" id="CM047898">
    <property type="protein sequence ID" value="KAJ0105323.1"/>
    <property type="molecule type" value="Genomic_DNA"/>
</dbReference>
<comment type="caution">
    <text evidence="1">The sequence shown here is derived from an EMBL/GenBank/DDBJ whole genome shotgun (WGS) entry which is preliminary data.</text>
</comment>
<keyword evidence="2" id="KW-1185">Reference proteome</keyword>
<gene>
    <name evidence="1" type="ORF">Patl1_17934</name>
</gene>
<accession>A0ACC1BZS6</accession>
<dbReference type="Proteomes" id="UP001164250">
    <property type="component" value="Chromosome 2"/>
</dbReference>
<reference evidence="2" key="1">
    <citation type="journal article" date="2023" name="G3 (Bethesda)">
        <title>Genome assembly and association tests identify interacting loci associated with vigor, precocity, and sex in interspecific pistachio rootstocks.</title>
        <authorList>
            <person name="Palmer W."/>
            <person name="Jacygrad E."/>
            <person name="Sagayaradj S."/>
            <person name="Cavanaugh K."/>
            <person name="Han R."/>
            <person name="Bertier L."/>
            <person name="Beede B."/>
            <person name="Kafkas S."/>
            <person name="Golino D."/>
            <person name="Preece J."/>
            <person name="Michelmore R."/>
        </authorList>
    </citation>
    <scope>NUCLEOTIDE SEQUENCE [LARGE SCALE GENOMIC DNA]</scope>
</reference>
<name>A0ACC1BZS6_9ROSI</name>
<evidence type="ECO:0000313" key="2">
    <source>
        <dbReference type="Proteomes" id="UP001164250"/>
    </source>
</evidence>
<proteinExistence type="predicted"/>
<evidence type="ECO:0000313" key="1">
    <source>
        <dbReference type="EMBL" id="KAJ0105323.1"/>
    </source>
</evidence>
<organism evidence="1 2">
    <name type="scientific">Pistacia atlantica</name>
    <dbReference type="NCBI Taxonomy" id="434234"/>
    <lineage>
        <taxon>Eukaryota</taxon>
        <taxon>Viridiplantae</taxon>
        <taxon>Streptophyta</taxon>
        <taxon>Embryophyta</taxon>
        <taxon>Tracheophyta</taxon>
        <taxon>Spermatophyta</taxon>
        <taxon>Magnoliopsida</taxon>
        <taxon>eudicotyledons</taxon>
        <taxon>Gunneridae</taxon>
        <taxon>Pentapetalae</taxon>
        <taxon>rosids</taxon>
        <taxon>malvids</taxon>
        <taxon>Sapindales</taxon>
        <taxon>Anacardiaceae</taxon>
        <taxon>Pistacia</taxon>
    </lineage>
</organism>